<evidence type="ECO:0000256" key="5">
    <source>
        <dbReference type="ARBA" id="ARBA00022741"/>
    </source>
</evidence>
<evidence type="ECO:0000256" key="6">
    <source>
        <dbReference type="ARBA" id="ARBA00022840"/>
    </source>
</evidence>
<feature type="transmembrane region" description="Helical" evidence="10">
    <location>
        <begin position="837"/>
        <end position="855"/>
    </location>
</feature>
<reference evidence="12" key="1">
    <citation type="submission" date="2020-06" db="EMBL/GenBank/DDBJ databases">
        <title>Characterization of fructooligosaccharide metabolism and fructooligosaccharide-degrading enzymes in human commensal butyrate producers.</title>
        <authorList>
            <person name="Tanno H."/>
            <person name="Fujii T."/>
            <person name="Hirano K."/>
            <person name="Maeno S."/>
            <person name="Tonozuka T."/>
            <person name="Sakamoto M."/>
            <person name="Ohkuma M."/>
            <person name="Tochio T."/>
            <person name="Endo A."/>
        </authorList>
    </citation>
    <scope>NUCLEOTIDE SEQUENCE</scope>
    <source>
        <strain evidence="12">JCM 31265</strain>
    </source>
</reference>
<comment type="subcellular location">
    <subcellularLocation>
        <location evidence="1">Cell membrane</location>
        <topology evidence="1">Peripheral membrane protein</topology>
    </subcellularLocation>
</comment>
<feature type="transmembrane region" description="Helical" evidence="10">
    <location>
        <begin position="743"/>
        <end position="761"/>
    </location>
</feature>
<feature type="domain" description="ABC transporter" evidence="11">
    <location>
        <begin position="344"/>
        <end position="558"/>
    </location>
</feature>
<keyword evidence="8 10" id="KW-0472">Membrane</keyword>
<evidence type="ECO:0000256" key="1">
    <source>
        <dbReference type="ARBA" id="ARBA00004202"/>
    </source>
</evidence>
<evidence type="ECO:0000256" key="2">
    <source>
        <dbReference type="ARBA" id="ARBA00005417"/>
    </source>
</evidence>
<dbReference type="GO" id="GO:0043190">
    <property type="term" value="C:ATP-binding cassette (ABC) transporter complex"/>
    <property type="evidence" value="ECO:0007669"/>
    <property type="project" value="TreeGrafter"/>
</dbReference>
<feature type="transmembrane region" description="Helical" evidence="10">
    <location>
        <begin position="717"/>
        <end position="736"/>
    </location>
</feature>
<feature type="transmembrane region" description="Helical" evidence="10">
    <location>
        <begin position="773"/>
        <end position="793"/>
    </location>
</feature>
<evidence type="ECO:0000259" key="11">
    <source>
        <dbReference type="PROSITE" id="PS50893"/>
    </source>
</evidence>
<evidence type="ECO:0000256" key="9">
    <source>
        <dbReference type="SAM" id="MobiDB-lite"/>
    </source>
</evidence>
<dbReference type="Gene3D" id="1.10.1760.20">
    <property type="match status" value="1"/>
</dbReference>
<protein>
    <submittedName>
        <fullName evidence="12">Septum site-determining protein MinC</fullName>
    </submittedName>
</protein>
<feature type="transmembrane region" description="Helical" evidence="10">
    <location>
        <begin position="914"/>
        <end position="932"/>
    </location>
</feature>
<dbReference type="InterPro" id="IPR015856">
    <property type="entry name" value="ABC_transpr_CbiO/EcfA_su"/>
</dbReference>
<dbReference type="PROSITE" id="PS00211">
    <property type="entry name" value="ABC_TRANSPORTER_1"/>
    <property type="match status" value="2"/>
</dbReference>
<dbReference type="Proteomes" id="UP000660047">
    <property type="component" value="Unassembled WGS sequence"/>
</dbReference>
<dbReference type="EMBL" id="BLYL01000018">
    <property type="protein sequence ID" value="GFO95445.1"/>
    <property type="molecule type" value="Genomic_DNA"/>
</dbReference>
<proteinExistence type="inferred from homology"/>
<accession>A0AAI9K4A0</accession>
<dbReference type="GO" id="GO:0042626">
    <property type="term" value="F:ATPase-coupled transmembrane transporter activity"/>
    <property type="evidence" value="ECO:0007669"/>
    <property type="project" value="TreeGrafter"/>
</dbReference>
<keyword evidence="4" id="KW-1003">Cell membrane</keyword>
<dbReference type="PANTHER" id="PTHR43553">
    <property type="entry name" value="HEAVY METAL TRANSPORTER"/>
    <property type="match status" value="1"/>
</dbReference>
<dbReference type="InterPro" id="IPR009825">
    <property type="entry name" value="ECF_substrate-spec-like"/>
</dbReference>
<dbReference type="InterPro" id="IPR050095">
    <property type="entry name" value="ECF_ABC_transporter_ATP-bd"/>
</dbReference>
<dbReference type="InterPro" id="IPR017871">
    <property type="entry name" value="ABC_transporter-like_CS"/>
</dbReference>
<dbReference type="GO" id="GO:0005524">
    <property type="term" value="F:ATP binding"/>
    <property type="evidence" value="ECO:0007669"/>
    <property type="project" value="UniProtKB-KW"/>
</dbReference>
<organism evidence="12 13">
    <name type="scientific">Coprococcus eutactus</name>
    <dbReference type="NCBI Taxonomy" id="33043"/>
    <lineage>
        <taxon>Bacteria</taxon>
        <taxon>Bacillati</taxon>
        <taxon>Bacillota</taxon>
        <taxon>Clostridia</taxon>
        <taxon>Lachnospirales</taxon>
        <taxon>Lachnospiraceae</taxon>
        <taxon>Coprococcus</taxon>
    </lineage>
</organism>
<keyword evidence="10" id="KW-1133">Transmembrane helix</keyword>
<comment type="caution">
    <text evidence="12">The sequence shown here is derived from an EMBL/GenBank/DDBJ whole genome shotgun (WGS) entry which is preliminary data.</text>
</comment>
<keyword evidence="7" id="KW-1278">Translocase</keyword>
<dbReference type="Pfam" id="PF00005">
    <property type="entry name" value="ABC_tran"/>
    <property type="match status" value="2"/>
</dbReference>
<dbReference type="AlphaFoldDB" id="A0AAI9K4A0"/>
<feature type="domain" description="ABC transporter" evidence="11">
    <location>
        <begin position="4"/>
        <end position="250"/>
    </location>
</feature>
<dbReference type="SMART" id="SM00382">
    <property type="entry name" value="AAA"/>
    <property type="match status" value="2"/>
</dbReference>
<feature type="transmembrane region" description="Helical" evidence="10">
    <location>
        <begin position="867"/>
        <end position="894"/>
    </location>
</feature>
<evidence type="ECO:0000256" key="3">
    <source>
        <dbReference type="ARBA" id="ARBA00022448"/>
    </source>
</evidence>
<keyword evidence="3" id="KW-0813">Transport</keyword>
<dbReference type="Gene3D" id="3.40.50.300">
    <property type="entry name" value="P-loop containing nucleotide triphosphate hydrolases"/>
    <property type="match status" value="2"/>
</dbReference>
<feature type="transmembrane region" description="Helical" evidence="10">
    <location>
        <begin position="800"/>
        <end position="825"/>
    </location>
</feature>
<evidence type="ECO:0000256" key="4">
    <source>
        <dbReference type="ARBA" id="ARBA00022475"/>
    </source>
</evidence>
<keyword evidence="6" id="KW-0067">ATP-binding</keyword>
<gene>
    <name evidence="12" type="ORF">COEU31_24910</name>
</gene>
<dbReference type="CDD" id="cd03225">
    <property type="entry name" value="ABC_cobalt_CbiO_domain1"/>
    <property type="match status" value="2"/>
</dbReference>
<evidence type="ECO:0000313" key="12">
    <source>
        <dbReference type="EMBL" id="GFO95445.1"/>
    </source>
</evidence>
<evidence type="ECO:0000256" key="10">
    <source>
        <dbReference type="SAM" id="Phobius"/>
    </source>
</evidence>
<name>A0AAI9K4A0_9FIRM</name>
<dbReference type="RefSeq" id="WP_055222244.1">
    <property type="nucleotide sequence ID" value="NZ_BLYL01000018.1"/>
</dbReference>
<dbReference type="InterPro" id="IPR003593">
    <property type="entry name" value="AAA+_ATPase"/>
</dbReference>
<evidence type="ECO:0000256" key="7">
    <source>
        <dbReference type="ARBA" id="ARBA00022967"/>
    </source>
</evidence>
<dbReference type="InterPro" id="IPR003439">
    <property type="entry name" value="ABC_transporter-like_ATP-bd"/>
</dbReference>
<dbReference type="SUPFAM" id="SSF52540">
    <property type="entry name" value="P-loop containing nucleoside triphosphate hydrolases"/>
    <property type="match status" value="2"/>
</dbReference>
<feature type="transmembrane region" description="Helical" evidence="10">
    <location>
        <begin position="675"/>
        <end position="697"/>
    </location>
</feature>
<sequence>MNILDIKELTFAYPDSNDDSGERYLPDALKNVTLSVGQGEFVVILGSSGCGKTTLLRQLKTSIAPHGRSSGKIEFKGRSLEEMDDRTSARQIGFVQQDVDAQLVTDKVWHELAFGLESLGYDNGYIRRRVAEMCSFFGLSGIFHRRVAELSGGQKQMVNLASVMALSPEVLILDEPTSQLDPIAANEFIACLVRINRELGTTIIMTEHRLEEVLPVCSRAVVMDEGTVLCQGTVKEVAATLKNEGQGLKEKGINRNGLYLSMPAAVQVYLGLDGSDESPVTVAEGRNWLSQFDSKYRESGHEVAPGYVLVDEGDAREADGQKTDHGAVETTRKIANRQDKSWAVRIDEVHFRYDKGSQEVLRGLDLDIYDNEILMINGSNGCGKSTLLSLIAGVNKPYRGRIKIKQGKSVGMLPQNPELLFTRRSVREELVDASDRKKLVDIVRFCKLEHLMDRHPYDLSGGEKQRLALAKVLLYDPDILLMDEPTKGLDNGFKAELKCMLRDLQRHGKTIVVVSHDVEFCAVAGDRIALLFDGELATVNGVQEYLAGNNFFTTAAARISQGILHGAVTVTDILRAYGVSDSEAGGEGSSGGDSREPRCEDADVDDDNRIPDAEITRDIVLTKERETDPLKWWQILTISVTSVIIIFCFWQTMAQSNLADLVQRGMTITSKGWKYLAMYGVMICAIAGLLLAIRPVTKKKNEDIVMEAAGHRSVRRTILSIVAMLVVIPLTIWFGCERLGDKKYYFISLLIIIEAMIPFFVSFEGRKPKVRDIVILAVMCALAVTGRVAFFMLPNFSPTMAIVIISGVAFGCEGGFVVGAMSMFVSNFLMGQGPWTPWQMFAMGLVGFMAGLFFSKSGVRTKNTTKLGLCIFGALICILIYGGIMNPASVIIWQPAVNRSMIIASYVTGFPFDVVHGTATVIFLWLLAIPFLEKLDRVRIKYGVL</sequence>
<evidence type="ECO:0000256" key="8">
    <source>
        <dbReference type="ARBA" id="ARBA00023136"/>
    </source>
</evidence>
<feature type="region of interest" description="Disordered" evidence="9">
    <location>
        <begin position="581"/>
        <end position="608"/>
    </location>
</feature>
<comment type="similarity">
    <text evidence="2">Belongs to the ABC transporter superfamily.</text>
</comment>
<dbReference type="InterPro" id="IPR027417">
    <property type="entry name" value="P-loop_NTPase"/>
</dbReference>
<dbReference type="PROSITE" id="PS50893">
    <property type="entry name" value="ABC_TRANSPORTER_2"/>
    <property type="match status" value="2"/>
</dbReference>
<feature type="transmembrane region" description="Helical" evidence="10">
    <location>
        <begin position="632"/>
        <end position="654"/>
    </location>
</feature>
<keyword evidence="5" id="KW-0547">Nucleotide-binding</keyword>
<dbReference type="GO" id="GO:0016887">
    <property type="term" value="F:ATP hydrolysis activity"/>
    <property type="evidence" value="ECO:0007669"/>
    <property type="project" value="InterPro"/>
</dbReference>
<evidence type="ECO:0000313" key="13">
    <source>
        <dbReference type="Proteomes" id="UP000660047"/>
    </source>
</evidence>
<keyword evidence="10" id="KW-0812">Transmembrane</keyword>
<dbReference type="Pfam" id="PF07155">
    <property type="entry name" value="ECF-ribofla_trS"/>
    <property type="match status" value="1"/>
</dbReference>
<feature type="compositionally biased region" description="Basic and acidic residues" evidence="9">
    <location>
        <begin position="593"/>
        <end position="608"/>
    </location>
</feature>